<feature type="transmembrane region" description="Helical" evidence="1">
    <location>
        <begin position="54"/>
        <end position="74"/>
    </location>
</feature>
<dbReference type="OrthoDB" id="157646at2"/>
<dbReference type="GO" id="GO:0009636">
    <property type="term" value="P:response to toxic substance"/>
    <property type="evidence" value="ECO:0007669"/>
    <property type="project" value="TreeGrafter"/>
</dbReference>
<dbReference type="Proteomes" id="UP000198972">
    <property type="component" value="Unassembled WGS sequence"/>
</dbReference>
<feature type="transmembrane region" description="Helical" evidence="1">
    <location>
        <begin position="6"/>
        <end position="26"/>
    </location>
</feature>
<feature type="transmembrane region" description="Helical" evidence="1">
    <location>
        <begin position="238"/>
        <end position="262"/>
    </location>
</feature>
<dbReference type="AlphaFoldDB" id="A0A1G7QKH3"/>
<feature type="transmembrane region" description="Helical" evidence="1">
    <location>
        <begin position="191"/>
        <end position="210"/>
    </location>
</feature>
<evidence type="ECO:0000313" key="4">
    <source>
        <dbReference type="EMBL" id="SDF98130.1"/>
    </source>
</evidence>
<feature type="transmembrane region" description="Helical" evidence="1">
    <location>
        <begin position="350"/>
        <end position="368"/>
    </location>
</feature>
<keyword evidence="1" id="KW-1133">Transmembrane helix</keyword>
<gene>
    <name evidence="4" type="ORF">SAMN04488542_12245</name>
</gene>
<organism evidence="4 5">
    <name type="scientific">Fontibacillus panacisegetis</name>
    <dbReference type="NCBI Taxonomy" id="670482"/>
    <lineage>
        <taxon>Bacteria</taxon>
        <taxon>Bacillati</taxon>
        <taxon>Bacillota</taxon>
        <taxon>Bacilli</taxon>
        <taxon>Bacillales</taxon>
        <taxon>Paenibacillaceae</taxon>
        <taxon>Fontibacillus</taxon>
    </lineage>
</organism>
<feature type="transmembrane region" description="Helical" evidence="1">
    <location>
        <begin position="86"/>
        <end position="106"/>
    </location>
</feature>
<evidence type="ECO:0000259" key="3">
    <source>
        <dbReference type="Pfam" id="PF19124"/>
    </source>
</evidence>
<evidence type="ECO:0000259" key="2">
    <source>
        <dbReference type="Pfam" id="PF07853"/>
    </source>
</evidence>
<keyword evidence="1" id="KW-0472">Membrane</keyword>
<dbReference type="PIRSF" id="PIRSF032908">
    <property type="entry name" value="UCP032908"/>
    <property type="match status" value="1"/>
</dbReference>
<dbReference type="Pfam" id="PF19124">
    <property type="entry name" value="DUF5808"/>
    <property type="match status" value="1"/>
</dbReference>
<dbReference type="InterPro" id="IPR014574">
    <property type="entry name" value="UCP032908"/>
</dbReference>
<dbReference type="PANTHER" id="PTHR37810:SF9">
    <property type="entry name" value="MEMBRANE PROTEIN"/>
    <property type="match status" value="1"/>
</dbReference>
<dbReference type="STRING" id="670482.SAMN04488542_12245"/>
<evidence type="ECO:0000256" key="1">
    <source>
        <dbReference type="SAM" id="Phobius"/>
    </source>
</evidence>
<keyword evidence="1" id="KW-0812">Transmembrane</keyword>
<protein>
    <submittedName>
        <fullName evidence="4">Uncharacterized membrane protein</fullName>
    </submittedName>
</protein>
<dbReference type="PANTHER" id="PTHR37810">
    <property type="entry name" value="IMMUNITY PROTEIN SDPI"/>
    <property type="match status" value="1"/>
</dbReference>
<accession>A0A1G7QKH3</accession>
<keyword evidence="5" id="KW-1185">Reference proteome</keyword>
<dbReference type="InterPro" id="IPR012867">
    <property type="entry name" value="DUF1648"/>
</dbReference>
<sequence length="369" mass="41353">MQLLSILLLALIYVPILVSMSFMPYLTRKTISFGITVSEENYNSNQLRQMRKQYASISLVIYSALLIICISLIYSMKGMNDESQSTIIGISLCGMIIASIIMNLIFHFKMKKLSISLPSNSAKKSVLAIDTSFRQKNLILSNKWFIIHGVVIVIGAILVLMNYDKIPNTIPMKFDFQGNVTNSADKSYRTVLFPTITQIVMMLLFIFVNWSIQKSKQQIDAAHPERSISQNTLFRRRWSMFTVLSGLAVIVLFSFIQLNMIYSLDADVMIFVSMSIPAFIVLFAVILSFTTGQGGSRIGESSSSNAQPFKDDMYWKLGSIYYNPQDPSIFVEKRVGIGWTVNFGHPAGSLFLLGIIALIVAVSFITGVN</sequence>
<reference evidence="4 5" key="1">
    <citation type="submission" date="2016-10" db="EMBL/GenBank/DDBJ databases">
        <authorList>
            <person name="de Groot N.N."/>
        </authorList>
    </citation>
    <scope>NUCLEOTIDE SEQUENCE [LARGE SCALE GENOMIC DNA]</scope>
    <source>
        <strain evidence="4 5">DSM 28129</strain>
    </source>
</reference>
<proteinExistence type="predicted"/>
<evidence type="ECO:0000313" key="5">
    <source>
        <dbReference type="Proteomes" id="UP000198972"/>
    </source>
</evidence>
<dbReference type="Pfam" id="PF07853">
    <property type="entry name" value="DUF1648"/>
    <property type="match status" value="1"/>
</dbReference>
<feature type="domain" description="DUF5808" evidence="3">
    <location>
        <begin position="324"/>
        <end position="348"/>
    </location>
</feature>
<dbReference type="EMBL" id="FNBG01000022">
    <property type="protein sequence ID" value="SDF98130.1"/>
    <property type="molecule type" value="Genomic_DNA"/>
</dbReference>
<dbReference type="RefSeq" id="WP_091233370.1">
    <property type="nucleotide sequence ID" value="NZ_FNBG01000022.1"/>
</dbReference>
<feature type="transmembrane region" description="Helical" evidence="1">
    <location>
        <begin position="268"/>
        <end position="289"/>
    </location>
</feature>
<feature type="domain" description="DUF1648" evidence="2">
    <location>
        <begin position="151"/>
        <end position="196"/>
    </location>
</feature>
<name>A0A1G7QKH3_9BACL</name>
<dbReference type="InterPro" id="IPR043831">
    <property type="entry name" value="DUF5808"/>
</dbReference>
<feature type="transmembrane region" description="Helical" evidence="1">
    <location>
        <begin position="144"/>
        <end position="163"/>
    </location>
</feature>